<evidence type="ECO:0000256" key="1">
    <source>
        <dbReference type="ARBA" id="ARBA00001947"/>
    </source>
</evidence>
<evidence type="ECO:0000256" key="4">
    <source>
        <dbReference type="ARBA" id="ARBA00022833"/>
    </source>
</evidence>
<evidence type="ECO:0000256" key="2">
    <source>
        <dbReference type="ARBA" id="ARBA00011738"/>
    </source>
</evidence>
<dbReference type="FunFam" id="3.40.50.720:FF:000003">
    <property type="entry name" value="S-(hydroxymethyl)glutathione dehydrogenase"/>
    <property type="match status" value="1"/>
</dbReference>
<dbReference type="GO" id="GO:0004022">
    <property type="term" value="F:alcohol dehydrogenase (NAD+) activity"/>
    <property type="evidence" value="ECO:0000318"/>
    <property type="project" value="GO_Central"/>
</dbReference>
<dbReference type="InterPro" id="IPR011032">
    <property type="entry name" value="GroES-like_sf"/>
</dbReference>
<proteinExistence type="predicted"/>
<dbReference type="Gramene" id="PHT65856">
    <property type="protein sequence ID" value="PHT65856"/>
    <property type="gene ID" value="T459_30281"/>
</dbReference>
<dbReference type="GO" id="GO:0046294">
    <property type="term" value="P:formaldehyde catabolic process"/>
    <property type="evidence" value="ECO:0000318"/>
    <property type="project" value="GO_Central"/>
</dbReference>
<reference evidence="6 7" key="1">
    <citation type="journal article" date="2014" name="Nat. Genet.">
        <title>Genome sequence of the hot pepper provides insights into the evolution of pungency in Capsicum species.</title>
        <authorList>
            <person name="Kim S."/>
            <person name="Park M."/>
            <person name="Yeom S.I."/>
            <person name="Kim Y.M."/>
            <person name="Lee J.M."/>
            <person name="Lee H.A."/>
            <person name="Seo E."/>
            <person name="Choi J."/>
            <person name="Cheong K."/>
            <person name="Kim K.T."/>
            <person name="Jung K."/>
            <person name="Lee G.W."/>
            <person name="Oh S.K."/>
            <person name="Bae C."/>
            <person name="Kim S.B."/>
            <person name="Lee H.Y."/>
            <person name="Kim S.Y."/>
            <person name="Kim M.S."/>
            <person name="Kang B.C."/>
            <person name="Jo Y.D."/>
            <person name="Yang H.B."/>
            <person name="Jeong H.J."/>
            <person name="Kang W.H."/>
            <person name="Kwon J.K."/>
            <person name="Shin C."/>
            <person name="Lim J.Y."/>
            <person name="Park J.H."/>
            <person name="Huh J.H."/>
            <person name="Kim J.S."/>
            <person name="Kim B.D."/>
            <person name="Cohen O."/>
            <person name="Paran I."/>
            <person name="Suh M.C."/>
            <person name="Lee S.B."/>
            <person name="Kim Y.K."/>
            <person name="Shin Y."/>
            <person name="Noh S.J."/>
            <person name="Park J."/>
            <person name="Seo Y.S."/>
            <person name="Kwon S.Y."/>
            <person name="Kim H.A."/>
            <person name="Park J.M."/>
            <person name="Kim H.J."/>
            <person name="Choi S.B."/>
            <person name="Bosland P.W."/>
            <person name="Reeves G."/>
            <person name="Jo S.H."/>
            <person name="Lee B.W."/>
            <person name="Cho H.T."/>
            <person name="Choi H.S."/>
            <person name="Lee M.S."/>
            <person name="Yu Y."/>
            <person name="Do Choi Y."/>
            <person name="Park B.S."/>
            <person name="van Deynze A."/>
            <person name="Ashrafi H."/>
            <person name="Hill T."/>
            <person name="Kim W.T."/>
            <person name="Pai H.S."/>
            <person name="Ahn H.K."/>
            <person name="Yeam I."/>
            <person name="Giovannoni J.J."/>
            <person name="Rose J.K."/>
            <person name="Sorensen I."/>
            <person name="Lee S.J."/>
            <person name="Kim R.W."/>
            <person name="Choi I.Y."/>
            <person name="Choi B.S."/>
            <person name="Lim J.S."/>
            <person name="Lee Y.H."/>
            <person name="Choi D."/>
        </authorList>
    </citation>
    <scope>NUCLEOTIDE SEQUENCE [LARGE SCALE GENOMIC DNA]</scope>
    <source>
        <strain evidence="7">cv. CM334</strain>
    </source>
</reference>
<dbReference type="AlphaFoldDB" id="A0A2G2Y7W3"/>
<dbReference type="SUPFAM" id="SSF50129">
    <property type="entry name" value="GroES-like"/>
    <property type="match status" value="2"/>
</dbReference>
<evidence type="ECO:0000313" key="6">
    <source>
        <dbReference type="EMBL" id="PHT65856.1"/>
    </source>
</evidence>
<dbReference type="Gene3D" id="3.40.50.720">
    <property type="entry name" value="NAD(P)-binding Rossmann-like Domain"/>
    <property type="match status" value="1"/>
</dbReference>
<dbReference type="SUPFAM" id="SSF51735">
    <property type="entry name" value="NAD(P)-binding Rossmann-fold domains"/>
    <property type="match status" value="1"/>
</dbReference>
<dbReference type="GO" id="GO:0005829">
    <property type="term" value="C:cytosol"/>
    <property type="evidence" value="ECO:0000318"/>
    <property type="project" value="GO_Central"/>
</dbReference>
<dbReference type="PANTHER" id="PTHR43880">
    <property type="entry name" value="ALCOHOL DEHYDROGENASE"/>
    <property type="match status" value="1"/>
</dbReference>
<keyword evidence="4" id="KW-0862">Zinc</keyword>
<dbReference type="GO" id="GO:0051903">
    <property type="term" value="F:S-(hydroxymethyl)glutathione dehydrogenase [NAD(P)+] activity"/>
    <property type="evidence" value="ECO:0000318"/>
    <property type="project" value="GO_Central"/>
</dbReference>
<reference evidence="6 7" key="2">
    <citation type="journal article" date="2017" name="Genome Biol.">
        <title>New reference genome sequences of hot pepper reveal the massive evolution of plant disease-resistance genes by retroduplication.</title>
        <authorList>
            <person name="Kim S."/>
            <person name="Park J."/>
            <person name="Yeom S.I."/>
            <person name="Kim Y.M."/>
            <person name="Seo E."/>
            <person name="Kim K.T."/>
            <person name="Kim M.S."/>
            <person name="Lee J.M."/>
            <person name="Cheong K."/>
            <person name="Shin H.S."/>
            <person name="Kim S.B."/>
            <person name="Han K."/>
            <person name="Lee J."/>
            <person name="Park M."/>
            <person name="Lee H.A."/>
            <person name="Lee H.Y."/>
            <person name="Lee Y."/>
            <person name="Oh S."/>
            <person name="Lee J.H."/>
            <person name="Choi E."/>
            <person name="Choi E."/>
            <person name="Lee S.E."/>
            <person name="Jeon J."/>
            <person name="Kim H."/>
            <person name="Choi G."/>
            <person name="Song H."/>
            <person name="Lee J."/>
            <person name="Lee S.C."/>
            <person name="Kwon J.K."/>
            <person name="Lee H.Y."/>
            <person name="Koo N."/>
            <person name="Hong Y."/>
            <person name="Kim R.W."/>
            <person name="Kang W.H."/>
            <person name="Huh J.H."/>
            <person name="Kang B.C."/>
            <person name="Yang T.J."/>
            <person name="Lee Y.H."/>
            <person name="Bennetzen J.L."/>
            <person name="Choi D."/>
        </authorList>
    </citation>
    <scope>NUCLEOTIDE SEQUENCE [LARGE SCALE GENOMIC DNA]</scope>
    <source>
        <strain evidence="7">cv. CM334</strain>
    </source>
</reference>
<evidence type="ECO:0000256" key="3">
    <source>
        <dbReference type="ARBA" id="ARBA00022723"/>
    </source>
</evidence>
<dbReference type="PANTHER" id="PTHR43880:SF31">
    <property type="entry name" value="ALCOHOL DEHYDROGENASE-LIKE 7"/>
    <property type="match status" value="1"/>
</dbReference>
<dbReference type="Proteomes" id="UP000222542">
    <property type="component" value="Unassembled WGS sequence"/>
</dbReference>
<dbReference type="InterPro" id="IPR013149">
    <property type="entry name" value="ADH-like_C"/>
</dbReference>
<gene>
    <name evidence="6" type="ORF">T459_30281</name>
</gene>
<dbReference type="Gene3D" id="3.90.180.10">
    <property type="entry name" value="Medium-chain alcohol dehydrogenases, catalytic domain"/>
    <property type="match status" value="1"/>
</dbReference>
<dbReference type="SMR" id="A0A2G2Y7W3"/>
<accession>A0A2G2Y7W3</accession>
<comment type="subunit">
    <text evidence="2">Homodimer.</text>
</comment>
<sequence>MGSKGDEDLLEASSGVHYSGFHLEESHTSEIDQPTSTDGSVKQPFVIGMWRRDFVSHLRGVSSAFTGSICHGFVSPNLLSDARSKYNLLLWIVESVGEGIEELKEGDSVVPIFLPECMDCVDCKSKKTNLCSKFPFQITPLMHRDDSSRFTTVEGETLQHFLYVSSFSDYTVFDVVNVRKIDPEIPPNKARLFSCGVSTGVGAAWKTADVEPGSIVVIFGLGSIGLAVAEGARLCGANRIIGVDITLTRKQFGIIEFVNSKSCGDKPQVIIEMTNGGADYCFECVGLAKLVQEPFAYCRKTVLFGLSIVFSLFQSTLIHNNLWLVSRKTLTASLFGGFKPKTDVPILAKRYLNKEFQLDKFVTHEVNFEDINNAFELLIQGKSLHCVI</sequence>
<dbReference type="GO" id="GO:0008270">
    <property type="term" value="F:zinc ion binding"/>
    <property type="evidence" value="ECO:0000318"/>
    <property type="project" value="GO_Central"/>
</dbReference>
<feature type="domain" description="Alcohol dehydrogenase-like C-terminal" evidence="5">
    <location>
        <begin position="224"/>
        <end position="337"/>
    </location>
</feature>
<evidence type="ECO:0000259" key="5">
    <source>
        <dbReference type="Pfam" id="PF00107"/>
    </source>
</evidence>
<comment type="cofactor">
    <cofactor evidence="1">
        <name>Zn(2+)</name>
        <dbReference type="ChEBI" id="CHEBI:29105"/>
    </cofactor>
</comment>
<organism evidence="6 7">
    <name type="scientific">Capsicum annuum</name>
    <name type="common">Capsicum pepper</name>
    <dbReference type="NCBI Taxonomy" id="4072"/>
    <lineage>
        <taxon>Eukaryota</taxon>
        <taxon>Viridiplantae</taxon>
        <taxon>Streptophyta</taxon>
        <taxon>Embryophyta</taxon>
        <taxon>Tracheophyta</taxon>
        <taxon>Spermatophyta</taxon>
        <taxon>Magnoliopsida</taxon>
        <taxon>eudicotyledons</taxon>
        <taxon>Gunneridae</taxon>
        <taxon>Pentapetalae</taxon>
        <taxon>asterids</taxon>
        <taxon>lamiids</taxon>
        <taxon>Solanales</taxon>
        <taxon>Solanaceae</taxon>
        <taxon>Solanoideae</taxon>
        <taxon>Capsiceae</taxon>
        <taxon>Capsicum</taxon>
    </lineage>
</organism>
<dbReference type="Pfam" id="PF00107">
    <property type="entry name" value="ADH_zinc_N"/>
    <property type="match status" value="1"/>
</dbReference>
<keyword evidence="7" id="KW-1185">Reference proteome</keyword>
<name>A0A2G2Y7W3_CAPAN</name>
<keyword evidence="3" id="KW-0479">Metal-binding</keyword>
<dbReference type="InterPro" id="IPR036291">
    <property type="entry name" value="NAD(P)-bd_dom_sf"/>
</dbReference>
<comment type="caution">
    <text evidence="6">The sequence shown here is derived from an EMBL/GenBank/DDBJ whole genome shotgun (WGS) entry which is preliminary data.</text>
</comment>
<dbReference type="EMBL" id="AYRZ02000012">
    <property type="protein sequence ID" value="PHT65856.1"/>
    <property type="molecule type" value="Genomic_DNA"/>
</dbReference>
<dbReference type="STRING" id="4072.A0A2G2Y7W3"/>
<evidence type="ECO:0000313" key="7">
    <source>
        <dbReference type="Proteomes" id="UP000222542"/>
    </source>
</evidence>
<protein>
    <submittedName>
        <fullName evidence="6">Alcohol dehydrogenase-like 7</fullName>
    </submittedName>
</protein>